<dbReference type="RefSeq" id="WP_191749440.1">
    <property type="nucleotide sequence ID" value="NZ_JACSQZ010000014.1"/>
</dbReference>
<comment type="caution">
    <text evidence="1">The sequence shown here is derived from an EMBL/GenBank/DDBJ whole genome shotgun (WGS) entry which is preliminary data.</text>
</comment>
<evidence type="ECO:0000313" key="2">
    <source>
        <dbReference type="Proteomes" id="UP000640335"/>
    </source>
</evidence>
<dbReference type="Proteomes" id="UP000640335">
    <property type="component" value="Unassembled WGS sequence"/>
</dbReference>
<evidence type="ECO:0000313" key="1">
    <source>
        <dbReference type="EMBL" id="MBD7914676.1"/>
    </source>
</evidence>
<dbReference type="InterPro" id="IPR021321">
    <property type="entry name" value="DUF2922"/>
</dbReference>
<name>A0ABR8Q2M3_9CLOT</name>
<dbReference type="Pfam" id="PF11148">
    <property type="entry name" value="DUF2922"/>
    <property type="match status" value="1"/>
</dbReference>
<organism evidence="1 2">
    <name type="scientific">Clostridium gallinarum</name>
    <dbReference type="NCBI Taxonomy" id="2762246"/>
    <lineage>
        <taxon>Bacteria</taxon>
        <taxon>Bacillati</taxon>
        <taxon>Bacillota</taxon>
        <taxon>Clostridia</taxon>
        <taxon>Eubacteriales</taxon>
        <taxon>Clostridiaceae</taxon>
        <taxon>Clostridium</taxon>
    </lineage>
</organism>
<dbReference type="EMBL" id="JACSQZ010000014">
    <property type="protein sequence ID" value="MBD7914676.1"/>
    <property type="molecule type" value="Genomic_DNA"/>
</dbReference>
<protein>
    <submittedName>
        <fullName evidence="1">DUF2922 domain-containing protein</fullName>
    </submittedName>
</protein>
<keyword evidence="2" id="KW-1185">Reference proteome</keyword>
<reference evidence="1 2" key="1">
    <citation type="submission" date="2020-08" db="EMBL/GenBank/DDBJ databases">
        <title>A Genomic Blueprint of the Chicken Gut Microbiome.</title>
        <authorList>
            <person name="Gilroy R."/>
            <person name="Ravi A."/>
            <person name="Getino M."/>
            <person name="Pursley I."/>
            <person name="Horton D.L."/>
            <person name="Alikhan N.-F."/>
            <person name="Baker D."/>
            <person name="Gharbi K."/>
            <person name="Hall N."/>
            <person name="Watson M."/>
            <person name="Adriaenssens E.M."/>
            <person name="Foster-Nyarko E."/>
            <person name="Jarju S."/>
            <person name="Secka A."/>
            <person name="Antonio M."/>
            <person name="Oren A."/>
            <person name="Chaudhuri R."/>
            <person name="La Ragione R.M."/>
            <person name="Hildebrand F."/>
            <person name="Pallen M.J."/>
        </authorList>
    </citation>
    <scope>NUCLEOTIDE SEQUENCE [LARGE SCALE GENOMIC DNA]</scope>
    <source>
        <strain evidence="1 2">Sa3CUN1</strain>
    </source>
</reference>
<proteinExistence type="predicted"/>
<accession>A0ABR8Q2M3</accession>
<gene>
    <name evidence="1" type="ORF">H9660_05920</name>
</gene>
<sequence>MIQRTASMSFKDAGGKKLTLSIKDVKEDIEDLVVVSLMDTIINRKLIKTENGDLVEKQAAQVVVKDTKEITL</sequence>